<proteinExistence type="predicted"/>
<dbReference type="InterPro" id="IPR044631">
    <property type="entry name" value="ETO1-like"/>
</dbReference>
<dbReference type="PANTHER" id="PTHR44203:SF2">
    <property type="entry name" value="ETO1-LIKE PROTEIN 1"/>
    <property type="match status" value="1"/>
</dbReference>
<dbReference type="Gene3D" id="1.25.40.10">
    <property type="entry name" value="Tetratricopeptide repeat domain"/>
    <property type="match status" value="1"/>
</dbReference>
<comment type="caution">
    <text evidence="1">The sequence shown here is derived from an EMBL/GenBank/DDBJ whole genome shotgun (WGS) entry which is preliminary data.</text>
</comment>
<sequence>MRTFFPSESCKETQLNALNPQSWLQVERGKLSKLSLHPSSSSSSSIESFIKVPEPQILPFFKPVDYVEVLAQIHEELESCPPQERSNLCLLQFQVFRGLGEVKLMRRSLRAAWQKASTVHEKLVFGAWLKYEKQGEDLIADLLGTCVKCAQEFGPIDVASQLPLNLNVNSHECVSMNGNHVSRNVSFRIGDEKIVCDRQKISSLSAPFNAMLNGCFTESLCEDIDLSENYISPSGLARVGYIKGHKLWAYEKLSSVISTVTPLGWMHQERSLYCEGDKRKEDLEKATELDPTLTYPYMYRAASSMRKQNATDALKEINRVLGFKLALECLELRMFEGRVAASQLRTLVHEHVDNWTTADCWMQLYERWSSVDDIGSLSVIYQMLESDAAKGILYFRQSLLLLRLNCPEAAMRSLQLARQHASSEHERLVYEGWILYDTGHCEEGLQKAEESIKIKRSFEAFFLKAYALADSSQDPSCSSTVVSLLEDALKCPSDRLRKGQVWLSISGHFHGKLSYYALANKGMFGIMVLLKIYV</sequence>
<dbReference type="Proteomes" id="UP000237347">
    <property type="component" value="Unassembled WGS sequence"/>
</dbReference>
<evidence type="ECO:0000313" key="1">
    <source>
        <dbReference type="EMBL" id="KAK7840634.1"/>
    </source>
</evidence>
<reference evidence="1 2" key="1">
    <citation type="journal article" date="2018" name="Sci. Data">
        <title>The draft genome sequence of cork oak.</title>
        <authorList>
            <person name="Ramos A.M."/>
            <person name="Usie A."/>
            <person name="Barbosa P."/>
            <person name="Barros P.M."/>
            <person name="Capote T."/>
            <person name="Chaves I."/>
            <person name="Simoes F."/>
            <person name="Abreu I."/>
            <person name="Carrasquinho I."/>
            <person name="Faro C."/>
            <person name="Guimaraes J.B."/>
            <person name="Mendonca D."/>
            <person name="Nobrega F."/>
            <person name="Rodrigues L."/>
            <person name="Saibo N.J.M."/>
            <person name="Varela M.C."/>
            <person name="Egas C."/>
            <person name="Matos J."/>
            <person name="Miguel C.M."/>
            <person name="Oliveira M.M."/>
            <person name="Ricardo C.P."/>
            <person name="Goncalves S."/>
        </authorList>
    </citation>
    <scope>NUCLEOTIDE SEQUENCE [LARGE SCALE GENOMIC DNA]</scope>
    <source>
        <strain evidence="2">cv. HL8</strain>
    </source>
</reference>
<gene>
    <name evidence="1" type="primary">EOL1</name>
    <name evidence="1" type="ORF">CFP56_016380</name>
</gene>
<organism evidence="1 2">
    <name type="scientific">Quercus suber</name>
    <name type="common">Cork oak</name>
    <dbReference type="NCBI Taxonomy" id="58331"/>
    <lineage>
        <taxon>Eukaryota</taxon>
        <taxon>Viridiplantae</taxon>
        <taxon>Streptophyta</taxon>
        <taxon>Embryophyta</taxon>
        <taxon>Tracheophyta</taxon>
        <taxon>Spermatophyta</taxon>
        <taxon>Magnoliopsida</taxon>
        <taxon>eudicotyledons</taxon>
        <taxon>Gunneridae</taxon>
        <taxon>Pentapetalae</taxon>
        <taxon>rosids</taxon>
        <taxon>fabids</taxon>
        <taxon>Fagales</taxon>
        <taxon>Fagaceae</taxon>
        <taxon>Quercus</taxon>
    </lineage>
</organism>
<evidence type="ECO:0000313" key="2">
    <source>
        <dbReference type="Proteomes" id="UP000237347"/>
    </source>
</evidence>
<dbReference type="InterPro" id="IPR011990">
    <property type="entry name" value="TPR-like_helical_dom_sf"/>
</dbReference>
<dbReference type="GO" id="GO:0010105">
    <property type="term" value="P:negative regulation of ethylene-activated signaling pathway"/>
    <property type="evidence" value="ECO:0007669"/>
    <property type="project" value="InterPro"/>
</dbReference>
<dbReference type="SUPFAM" id="SSF48452">
    <property type="entry name" value="TPR-like"/>
    <property type="match status" value="1"/>
</dbReference>
<keyword evidence="2" id="KW-1185">Reference proteome</keyword>
<accession>A0AAW0KNU2</accession>
<dbReference type="PANTHER" id="PTHR44203">
    <property type="entry name" value="ETO1-RELATED"/>
    <property type="match status" value="1"/>
</dbReference>
<name>A0AAW0KNU2_QUESU</name>
<protein>
    <submittedName>
        <fullName evidence="1">Eto1-like protein 1</fullName>
    </submittedName>
</protein>
<dbReference type="EMBL" id="PKMF04000257">
    <property type="protein sequence ID" value="KAK7840634.1"/>
    <property type="molecule type" value="Genomic_DNA"/>
</dbReference>
<dbReference type="AlphaFoldDB" id="A0AAW0KNU2"/>